<evidence type="ECO:0000256" key="6">
    <source>
        <dbReference type="ARBA" id="ARBA00022960"/>
    </source>
</evidence>
<sequence length="234" mass="25341">MTPANATLTRSGLRLGALLLLAAGISACSQTDPVRPKIETPKVAESIASMYAPMQDGEETVPGIDVSKMDPKNVRQVVDYKTGYPPGTIVVDPYARLLYLVMENGKAMRYGVGVAKAGMEFKGEADIARKAQWPGWVPTQSMIKRDPERYAPLAAGLPGGVKNPLGARALYLYQDGRDTLYRIHGTNEPWSIGKSVSSGCIRLLNHDIIDLHRRVPKGSKVVVLGPEESGKGER</sequence>
<feature type="signal peptide" evidence="10">
    <location>
        <begin position="1"/>
        <end position="22"/>
    </location>
</feature>
<dbReference type="Proteomes" id="UP000291088">
    <property type="component" value="Unassembled WGS sequence"/>
</dbReference>
<evidence type="ECO:0000259" key="11">
    <source>
        <dbReference type="PROSITE" id="PS52029"/>
    </source>
</evidence>
<proteinExistence type="inferred from homology"/>
<keyword evidence="6 9" id="KW-0133">Cell shape</keyword>
<dbReference type="SUPFAM" id="SSF141523">
    <property type="entry name" value="L,D-transpeptidase catalytic domain-like"/>
    <property type="match status" value="1"/>
</dbReference>
<dbReference type="OrthoDB" id="9795305at2"/>
<dbReference type="InterPro" id="IPR050979">
    <property type="entry name" value="LD-transpeptidase"/>
</dbReference>
<dbReference type="Gene3D" id="2.40.440.10">
    <property type="entry name" value="L,D-transpeptidase catalytic domain-like"/>
    <property type="match status" value="1"/>
</dbReference>
<evidence type="ECO:0000256" key="3">
    <source>
        <dbReference type="ARBA" id="ARBA00022676"/>
    </source>
</evidence>
<reference evidence="12 13" key="1">
    <citation type="submission" date="2019-01" db="EMBL/GenBank/DDBJ databases">
        <authorList>
            <person name="Deng T."/>
        </authorList>
    </citation>
    <scope>NUCLEOTIDE SEQUENCE [LARGE SCALE GENOMIC DNA]</scope>
    <source>
        <strain evidence="12 13">F8825</strain>
    </source>
</reference>
<dbReference type="Pfam" id="PF03734">
    <property type="entry name" value="YkuD"/>
    <property type="match status" value="1"/>
</dbReference>
<feature type="active site" description="Nucleophile" evidence="9">
    <location>
        <position position="200"/>
    </location>
</feature>
<protein>
    <submittedName>
        <fullName evidence="12">L,D-transpeptidase</fullName>
    </submittedName>
</protein>
<evidence type="ECO:0000256" key="4">
    <source>
        <dbReference type="ARBA" id="ARBA00022679"/>
    </source>
</evidence>
<feature type="active site" description="Proton donor/acceptor" evidence="9">
    <location>
        <position position="184"/>
    </location>
</feature>
<evidence type="ECO:0000256" key="2">
    <source>
        <dbReference type="ARBA" id="ARBA00005992"/>
    </source>
</evidence>
<dbReference type="FunFam" id="2.40.440.10:FF:000002">
    <property type="entry name" value="L,D-transpeptidase ErfK/SrfK"/>
    <property type="match status" value="1"/>
</dbReference>
<dbReference type="GO" id="GO:0005576">
    <property type="term" value="C:extracellular region"/>
    <property type="evidence" value="ECO:0007669"/>
    <property type="project" value="TreeGrafter"/>
</dbReference>
<evidence type="ECO:0000313" key="12">
    <source>
        <dbReference type="EMBL" id="RYC24019.1"/>
    </source>
</evidence>
<keyword evidence="3" id="KW-0328">Glycosyltransferase</keyword>
<comment type="similarity">
    <text evidence="2">Belongs to the YkuD family.</text>
</comment>
<dbReference type="RefSeq" id="WP_129330587.1">
    <property type="nucleotide sequence ID" value="NZ_SDVB01000101.1"/>
</dbReference>
<dbReference type="GO" id="GO:0008360">
    <property type="term" value="P:regulation of cell shape"/>
    <property type="evidence" value="ECO:0007669"/>
    <property type="project" value="UniProtKB-UniRule"/>
</dbReference>
<gene>
    <name evidence="12" type="ORF">EUU22_02825</name>
</gene>
<dbReference type="AlphaFoldDB" id="A0A4V1RTB9"/>
<comment type="pathway">
    <text evidence="1 9">Cell wall biogenesis; peptidoglycan biosynthesis.</text>
</comment>
<keyword evidence="13" id="KW-1185">Reference proteome</keyword>
<name>A0A4V1RTB9_9HYPH</name>
<keyword evidence="5" id="KW-0378">Hydrolase</keyword>
<keyword evidence="7 9" id="KW-0573">Peptidoglycan synthesis</keyword>
<dbReference type="GO" id="GO:0071555">
    <property type="term" value="P:cell wall organization"/>
    <property type="evidence" value="ECO:0007669"/>
    <property type="project" value="UniProtKB-UniRule"/>
</dbReference>
<dbReference type="PROSITE" id="PS52029">
    <property type="entry name" value="LD_TPASE"/>
    <property type="match status" value="1"/>
</dbReference>
<evidence type="ECO:0000256" key="7">
    <source>
        <dbReference type="ARBA" id="ARBA00022984"/>
    </source>
</evidence>
<evidence type="ECO:0000256" key="1">
    <source>
        <dbReference type="ARBA" id="ARBA00004752"/>
    </source>
</evidence>
<dbReference type="EMBL" id="SDVB01000101">
    <property type="protein sequence ID" value="RYC24019.1"/>
    <property type="molecule type" value="Genomic_DNA"/>
</dbReference>
<keyword evidence="10" id="KW-0732">Signal</keyword>
<keyword evidence="8 9" id="KW-0961">Cell wall biogenesis/degradation</keyword>
<feature type="domain" description="L,D-TPase catalytic" evidence="11">
    <location>
        <begin position="87"/>
        <end position="224"/>
    </location>
</feature>
<dbReference type="InterPro" id="IPR038063">
    <property type="entry name" value="Transpep_catalytic_dom"/>
</dbReference>
<evidence type="ECO:0000256" key="10">
    <source>
        <dbReference type="SAM" id="SignalP"/>
    </source>
</evidence>
<evidence type="ECO:0000256" key="5">
    <source>
        <dbReference type="ARBA" id="ARBA00022801"/>
    </source>
</evidence>
<evidence type="ECO:0000256" key="9">
    <source>
        <dbReference type="PROSITE-ProRule" id="PRU01373"/>
    </source>
</evidence>
<accession>A0A4V1RTB9</accession>
<dbReference type="PANTHER" id="PTHR30582">
    <property type="entry name" value="L,D-TRANSPEPTIDASE"/>
    <property type="match status" value="1"/>
</dbReference>
<dbReference type="UniPathway" id="UPA00219"/>
<evidence type="ECO:0000256" key="8">
    <source>
        <dbReference type="ARBA" id="ARBA00023316"/>
    </source>
</evidence>
<dbReference type="InterPro" id="IPR005490">
    <property type="entry name" value="LD_TPept_cat_dom"/>
</dbReference>
<evidence type="ECO:0000313" key="13">
    <source>
        <dbReference type="Proteomes" id="UP000291088"/>
    </source>
</evidence>
<organism evidence="12 13">
    <name type="scientific">Ciceribacter ferrooxidans</name>
    <dbReference type="NCBI Taxonomy" id="2509717"/>
    <lineage>
        <taxon>Bacteria</taxon>
        <taxon>Pseudomonadati</taxon>
        <taxon>Pseudomonadota</taxon>
        <taxon>Alphaproteobacteria</taxon>
        <taxon>Hyphomicrobiales</taxon>
        <taxon>Rhizobiaceae</taxon>
        <taxon>Ciceribacter</taxon>
    </lineage>
</organism>
<feature type="chain" id="PRO_5020615513" evidence="10">
    <location>
        <begin position="23"/>
        <end position="234"/>
    </location>
</feature>
<dbReference type="GO" id="GO:0018104">
    <property type="term" value="P:peptidoglycan-protein cross-linking"/>
    <property type="evidence" value="ECO:0007669"/>
    <property type="project" value="TreeGrafter"/>
</dbReference>
<dbReference type="PANTHER" id="PTHR30582:SF24">
    <property type="entry name" value="L,D-TRANSPEPTIDASE ERFK_SRFK-RELATED"/>
    <property type="match status" value="1"/>
</dbReference>
<comment type="caution">
    <text evidence="12">The sequence shown here is derived from an EMBL/GenBank/DDBJ whole genome shotgun (WGS) entry which is preliminary data.</text>
</comment>
<keyword evidence="4" id="KW-0808">Transferase</keyword>
<dbReference type="CDD" id="cd16913">
    <property type="entry name" value="YkuD_like"/>
    <property type="match status" value="1"/>
</dbReference>
<dbReference type="GO" id="GO:0071972">
    <property type="term" value="F:peptidoglycan L,D-transpeptidase activity"/>
    <property type="evidence" value="ECO:0007669"/>
    <property type="project" value="TreeGrafter"/>
</dbReference>
<dbReference type="GO" id="GO:0016757">
    <property type="term" value="F:glycosyltransferase activity"/>
    <property type="evidence" value="ECO:0007669"/>
    <property type="project" value="UniProtKB-KW"/>
</dbReference>